<dbReference type="GO" id="GO:0046872">
    <property type="term" value="F:metal ion binding"/>
    <property type="evidence" value="ECO:0007669"/>
    <property type="project" value="UniProtKB-KW"/>
</dbReference>
<dbReference type="Pfam" id="PF00675">
    <property type="entry name" value="Peptidase_M16"/>
    <property type="match status" value="1"/>
</dbReference>
<dbReference type="FunFam" id="3.30.830.10:FF:000027">
    <property type="entry name" value="nardilysin isoform X1"/>
    <property type="match status" value="1"/>
</dbReference>
<dbReference type="Pfam" id="PF05193">
    <property type="entry name" value="Peptidase_M16_C"/>
    <property type="match status" value="1"/>
</dbReference>
<dbReference type="InterPro" id="IPR011765">
    <property type="entry name" value="Pept_M16_N"/>
</dbReference>
<evidence type="ECO:0000313" key="12">
    <source>
        <dbReference type="Proteomes" id="UP001165740"/>
    </source>
</evidence>
<feature type="domain" description="Peptidase M16 middle/third" evidence="10">
    <location>
        <begin position="416"/>
        <end position="694"/>
    </location>
</feature>
<dbReference type="RefSeq" id="XP_055886129.1">
    <property type="nucleotide sequence ID" value="XM_056030154.1"/>
</dbReference>
<evidence type="ECO:0000259" key="8">
    <source>
        <dbReference type="Pfam" id="PF00675"/>
    </source>
</evidence>
<comment type="similarity">
    <text evidence="1 7">Belongs to the peptidase M16 family.</text>
</comment>
<accession>A0A9W3AG39</accession>
<keyword evidence="6" id="KW-0482">Metalloprotease</keyword>
<feature type="domain" description="Coenzyme PQQ synthesis protein F-like C-terminal lobe" evidence="11">
    <location>
        <begin position="798"/>
        <end position="899"/>
    </location>
</feature>
<dbReference type="Proteomes" id="UP001165740">
    <property type="component" value="Chromosome 5"/>
</dbReference>
<dbReference type="InterPro" id="IPR001431">
    <property type="entry name" value="Pept_M16_Zn_BS"/>
</dbReference>
<evidence type="ECO:0000259" key="10">
    <source>
        <dbReference type="Pfam" id="PF16187"/>
    </source>
</evidence>
<dbReference type="InterPro" id="IPR032632">
    <property type="entry name" value="Peptidase_M16_M"/>
</dbReference>
<dbReference type="PANTHER" id="PTHR43690">
    <property type="entry name" value="NARDILYSIN"/>
    <property type="match status" value="1"/>
</dbReference>
<evidence type="ECO:0000259" key="9">
    <source>
        <dbReference type="Pfam" id="PF05193"/>
    </source>
</evidence>
<feature type="domain" description="Peptidase M16 C-terminal" evidence="9">
    <location>
        <begin position="228"/>
        <end position="407"/>
    </location>
</feature>
<evidence type="ECO:0000259" key="11">
    <source>
        <dbReference type="Pfam" id="PF22456"/>
    </source>
</evidence>
<name>A0A9W3AG39_BIOGL</name>
<evidence type="ECO:0000256" key="1">
    <source>
        <dbReference type="ARBA" id="ARBA00007261"/>
    </source>
</evidence>
<dbReference type="InterPro" id="IPR050626">
    <property type="entry name" value="Peptidase_M16"/>
</dbReference>
<evidence type="ECO:0000256" key="4">
    <source>
        <dbReference type="ARBA" id="ARBA00022801"/>
    </source>
</evidence>
<dbReference type="PANTHER" id="PTHR43690:SF18">
    <property type="entry name" value="INSULIN-DEGRADING ENZYME-RELATED"/>
    <property type="match status" value="1"/>
</dbReference>
<dbReference type="Gene3D" id="3.30.830.10">
    <property type="entry name" value="Metalloenzyme, LuxS/M16 peptidase-like"/>
    <property type="match status" value="4"/>
</dbReference>
<proteinExistence type="inferred from homology"/>
<keyword evidence="5" id="KW-0862">Zinc</keyword>
<evidence type="ECO:0000256" key="2">
    <source>
        <dbReference type="ARBA" id="ARBA00022670"/>
    </source>
</evidence>
<dbReference type="Pfam" id="PF16187">
    <property type="entry name" value="Peptidase_M16_M"/>
    <property type="match status" value="1"/>
</dbReference>
<dbReference type="OMA" id="INQVMEH"/>
<evidence type="ECO:0000313" key="13">
    <source>
        <dbReference type="RefSeq" id="XP_055886129.1"/>
    </source>
</evidence>
<keyword evidence="12" id="KW-1185">Reference proteome</keyword>
<dbReference type="GO" id="GO:0004222">
    <property type="term" value="F:metalloendopeptidase activity"/>
    <property type="evidence" value="ECO:0007669"/>
    <property type="project" value="InterPro"/>
</dbReference>
<evidence type="ECO:0000256" key="7">
    <source>
        <dbReference type="RuleBase" id="RU004447"/>
    </source>
</evidence>
<evidence type="ECO:0000256" key="5">
    <source>
        <dbReference type="ARBA" id="ARBA00022833"/>
    </source>
</evidence>
<dbReference type="FunFam" id="3.30.830.10:FF:000005">
    <property type="entry name" value="nardilysin isoform X1"/>
    <property type="match status" value="1"/>
</dbReference>
<reference evidence="13" key="1">
    <citation type="submission" date="2025-08" db="UniProtKB">
        <authorList>
            <consortium name="RefSeq"/>
        </authorList>
    </citation>
    <scope>IDENTIFICATION</scope>
</reference>
<dbReference type="InterPro" id="IPR011249">
    <property type="entry name" value="Metalloenz_LuxS/M16"/>
</dbReference>
<dbReference type="InterPro" id="IPR007863">
    <property type="entry name" value="Peptidase_M16_C"/>
</dbReference>
<dbReference type="AlphaFoldDB" id="A0A9W3AG39"/>
<keyword evidence="3" id="KW-0479">Metal-binding</keyword>
<dbReference type="Pfam" id="PF22456">
    <property type="entry name" value="PqqF-like_C_4"/>
    <property type="match status" value="1"/>
</dbReference>
<dbReference type="OrthoDB" id="4953at2759"/>
<dbReference type="GO" id="GO:0005737">
    <property type="term" value="C:cytoplasm"/>
    <property type="evidence" value="ECO:0007669"/>
    <property type="project" value="UniProtKB-ARBA"/>
</dbReference>
<sequence length="1033" mass="118501">MKANRGRERKSRLKRTRSTTMIEIVKPPADSRGYRVVILPNGITAMLISEASDFKQEGIKNADTDSDHYIEDGEAAAALCIGIGSFSDLPEIPGFAHFMEHMVFMGSKKFPKENYWDDFLAQNGGDSNAWTDCERTCFFFVCQQSSFLKALDIFAHFFISPLFNKQSVDKEIMAVDNEFQMVASNDNERMRSVISYELVEPGHVLGKFMAGNKKSLKDDPERNNINVYEQLHTFYNRMYSAHYMTLAVHSIEDLDSMEHQVIKIFSNIPNNHIPRPKFIKPPFQEKKLNALVRVVPIADVHKMEIVWALPPLMEHYRARVIEYLSLLLGHEAAGSILSVLHRKHLALELSGGNDMTGYTHNSTWSAFIISVKLTELGISQFEQVLEIIFQYIKLLKVSLPGHVFEEQKHIQETKYIFKEQESIYSYVEELAENMHLFPPEHYLCGRDLFFEYNEQLIRDCLDFLRPRGMLVMLFNKDYQSLPSQSVEPWLGTKYMVKSIDDNLIQQLENVKLNPDLNVPIPNPYIATDFGLKKIKKATKFPVVVMNEPGIRIWYKKDNKYHMPTAYIYFHFISSAISRNPVNVALGDVYLTLLLQMLTETLYNATLAGFEYSIEGTPEGIIFILGGYSEKIKLVVTDTVKVFLDFQPNEDSFDSVLTHLKQVYVNELIKPVELARAVRYSVLELKDPSLQQRYQHMHNISYPMLLDFIEEFYSSLFIEGFVTGNVLPQEAIDVGKMAFQIIRHPLSSDSLPKPNMMELPVGDFKIFLSAINKEDTNSCVVHYFQLGLGNVYNICLNDLLYAAMNEPLFNVLRTEYQLGYSVYCQPTITHGILGFLIAVESQANKFSMKSIDELMTKFLVDFEKTLSDTPDEQFNEMVRTQSSIRAAEDADMYDESNNFWQEIVKQSYCFERVKLEYDAMQHINKASVMSWLKNLVGDNKRKLSIMVEGCCHSTVEAPPPPPTSLLDSPLKGIRSLIQDLKNNKTSGSKLPSTLNELTKCQNLLEVHHFGENYIANLADFKLHLKTLPYHIINK</sequence>
<gene>
    <name evidence="13" type="primary">LOC106066516</name>
</gene>
<organism evidence="12 13">
    <name type="scientific">Biomphalaria glabrata</name>
    <name type="common">Bloodfluke planorb</name>
    <name type="synonym">Freshwater snail</name>
    <dbReference type="NCBI Taxonomy" id="6526"/>
    <lineage>
        <taxon>Eukaryota</taxon>
        <taxon>Metazoa</taxon>
        <taxon>Spiralia</taxon>
        <taxon>Lophotrochozoa</taxon>
        <taxon>Mollusca</taxon>
        <taxon>Gastropoda</taxon>
        <taxon>Heterobranchia</taxon>
        <taxon>Euthyneura</taxon>
        <taxon>Panpulmonata</taxon>
        <taxon>Hygrophila</taxon>
        <taxon>Lymnaeoidea</taxon>
        <taxon>Planorbidae</taxon>
        <taxon>Biomphalaria</taxon>
    </lineage>
</organism>
<dbReference type="InterPro" id="IPR054734">
    <property type="entry name" value="PqqF-like_C_4"/>
</dbReference>
<evidence type="ECO:0000256" key="3">
    <source>
        <dbReference type="ARBA" id="ARBA00022723"/>
    </source>
</evidence>
<dbReference type="GeneID" id="106066516"/>
<keyword evidence="2" id="KW-0645">Protease</keyword>
<evidence type="ECO:0000256" key="6">
    <source>
        <dbReference type="ARBA" id="ARBA00023049"/>
    </source>
</evidence>
<protein>
    <submittedName>
        <fullName evidence="13">Nardilysin-like</fullName>
    </submittedName>
</protein>
<keyword evidence="4" id="KW-0378">Hydrolase</keyword>
<feature type="domain" description="Peptidase M16 N-terminal" evidence="8">
    <location>
        <begin position="74"/>
        <end position="191"/>
    </location>
</feature>
<dbReference type="GO" id="GO:0006508">
    <property type="term" value="P:proteolysis"/>
    <property type="evidence" value="ECO:0007669"/>
    <property type="project" value="UniProtKB-KW"/>
</dbReference>
<dbReference type="PROSITE" id="PS00143">
    <property type="entry name" value="INSULINASE"/>
    <property type="match status" value="1"/>
</dbReference>
<dbReference type="SUPFAM" id="SSF63411">
    <property type="entry name" value="LuxS/MPP-like metallohydrolase"/>
    <property type="match status" value="4"/>
</dbReference>